<sequence length="251" mass="27929">MTQFSLWTTRDDRVVGTHRLSILEMDESKFDDAVAVLIPSFTQHYIKPERLERALRRGGRRAEIALANRTPTTSRTRSGDFGEILGTNYLKEELNYMAVFRLRWKDNAKLPMRGDDLLGVRVNIKNELEFLKGEAKSGQRPGASVISKARQALDQYNGMPNPVSVAFLVDRLEESGEVELSDRVDDVMTEEGITADNVEHLLFIFSGTDASSLVNNDIGAQGGRIAQVGVVVRAVSHQKLIQTVFDGVVHG</sequence>
<dbReference type="Pfam" id="PF08878">
    <property type="entry name" value="HamA"/>
    <property type="match status" value="1"/>
</dbReference>
<name>A0A7W9E425_9MICO</name>
<evidence type="ECO:0000259" key="1">
    <source>
        <dbReference type="Pfam" id="PF08878"/>
    </source>
</evidence>
<gene>
    <name evidence="2" type="ORF">BJ997_001537</name>
</gene>
<evidence type="ECO:0000313" key="2">
    <source>
        <dbReference type="EMBL" id="MBB5640989.1"/>
    </source>
</evidence>
<feature type="domain" description="Anti-bacteriophage protein A/HamA C-terminal" evidence="1">
    <location>
        <begin position="20"/>
        <end position="246"/>
    </location>
</feature>
<dbReference type="EMBL" id="JACHBQ010000001">
    <property type="protein sequence ID" value="MBB5640989.1"/>
    <property type="molecule type" value="Genomic_DNA"/>
</dbReference>
<organism evidence="2 3">
    <name type="scientific">Cryobacterium roopkundense</name>
    <dbReference type="NCBI Taxonomy" id="1001240"/>
    <lineage>
        <taxon>Bacteria</taxon>
        <taxon>Bacillati</taxon>
        <taxon>Actinomycetota</taxon>
        <taxon>Actinomycetes</taxon>
        <taxon>Micrococcales</taxon>
        <taxon>Microbacteriaceae</taxon>
        <taxon>Cryobacterium</taxon>
    </lineage>
</organism>
<reference evidence="2 3" key="1">
    <citation type="submission" date="2020-08" db="EMBL/GenBank/DDBJ databases">
        <title>Sequencing the genomes of 1000 actinobacteria strains.</title>
        <authorList>
            <person name="Klenk H.-P."/>
        </authorList>
    </citation>
    <scope>NUCLEOTIDE SEQUENCE [LARGE SCALE GENOMIC DNA]</scope>
    <source>
        <strain evidence="2 3">DSM 21065</strain>
    </source>
</reference>
<evidence type="ECO:0000313" key="3">
    <source>
        <dbReference type="Proteomes" id="UP000561726"/>
    </source>
</evidence>
<proteinExistence type="predicted"/>
<dbReference type="Proteomes" id="UP000561726">
    <property type="component" value="Unassembled WGS sequence"/>
</dbReference>
<dbReference type="InterPro" id="IPR014976">
    <property type="entry name" value="AbpA_HamA_C"/>
</dbReference>
<dbReference type="AlphaFoldDB" id="A0A7W9E425"/>
<protein>
    <recommendedName>
        <fullName evidence="1">Anti-bacteriophage protein A/HamA C-terminal domain-containing protein</fullName>
    </recommendedName>
</protein>
<comment type="caution">
    <text evidence="2">The sequence shown here is derived from an EMBL/GenBank/DDBJ whole genome shotgun (WGS) entry which is preliminary data.</text>
</comment>
<accession>A0A7W9E425</accession>